<protein>
    <recommendedName>
        <fullName evidence="4">Holliday junction recognition protein</fullName>
    </recommendedName>
</protein>
<feature type="compositionally biased region" description="Polar residues" evidence="1">
    <location>
        <begin position="686"/>
        <end position="711"/>
    </location>
</feature>
<dbReference type="Proteomes" id="UP000694396">
    <property type="component" value="Unplaced"/>
</dbReference>
<evidence type="ECO:0008006" key="4">
    <source>
        <dbReference type="Google" id="ProtNLM"/>
    </source>
</evidence>
<dbReference type="PANTHER" id="PTHR15992:SF5">
    <property type="entry name" value="HOLLIDAY JUNCTION RECOGNITION PROTEIN"/>
    <property type="match status" value="1"/>
</dbReference>
<dbReference type="Ensembl" id="ENSCRFT00000008390.1">
    <property type="protein sequence ID" value="ENSCRFP00000008106.1"/>
    <property type="gene ID" value="ENSCRFG00000006368.1"/>
</dbReference>
<dbReference type="GO" id="GO:0042393">
    <property type="term" value="F:histone binding"/>
    <property type="evidence" value="ECO:0007669"/>
    <property type="project" value="TreeGrafter"/>
</dbReference>
<reference evidence="2" key="1">
    <citation type="submission" date="2025-08" db="UniProtKB">
        <authorList>
            <consortium name="Ensembl"/>
        </authorList>
    </citation>
    <scope>IDENTIFICATION</scope>
</reference>
<feature type="compositionally biased region" description="Basic and acidic residues" evidence="1">
    <location>
        <begin position="77"/>
        <end position="102"/>
    </location>
</feature>
<sequence length="747" mass="84223">MERDKAMQEGLRRSNDRFMASMNRIMQQYNHPFEDDLLVSMATLTYETSDGPKQWGHVSMKDVKKWKAKLLKHDKRSQRNTEVSEERSSDFEDEHSAVHQESSESTGVDTSDSGEESGDTGSVIRKFEGFQLEIQEGDDGQLLERQRVPVDVIVQDHERNIPKWITITTPISSRDRRLTSPVQGQFGNRAPVCRKKLELSNECSSSKHLQLQRFGVPISSNAMALPRQRPCPGLGLPSCGGIHGGYQPADEGCSWSNTTLADLYPAMLEILLKLIAKRSERYVLKHMFGHSRSKKQRYRRLKHSVTVDKMGGSRACKLKKAFHSICSCTSEDNQDPTFGNESREFCGDNCLISNSSRLVPTAYTDTNEIRMGYSDSDLEEHLTPRKGQEACKQTTFPDVMHRMGETFLAEGGLQTTASPKNSKYAESVKRAYKRFSESSFITSTASSDSRALHLVKERKTQKTDFCIGTSELCSCACSSHGNSNNSIPVTNCSPARSSNTVFINPEKIIPERQTSLQHKDSFSSCFMKLSPSKMPNKYKDAFDEFYYKVHSEEFQKSLTWTRSLLNSQNLEEKGRLVKSNLSDSGRSIEQCDREFNRLHEKLPVPGKRRKSVPELPGFQSVSNFRKYEEMQMPETVNALVNSPVRSYSSIFRVKRAGNSESYLPCSPLKRLKLTPERRVSPRRCQISHSQKGNPQTGGMDFSSTYNSSNPSFFADHNSHCQGSGSHDSSDRSFLGIPGTSLQGYTED</sequence>
<feature type="region of interest" description="Disordered" evidence="1">
    <location>
        <begin position="676"/>
        <end position="747"/>
    </location>
</feature>
<accession>A0A8C3QLX7</accession>
<proteinExistence type="predicted"/>
<organism evidence="2 3">
    <name type="scientific">Cyanoderma ruficeps</name>
    <name type="common">rufous-capped babbler</name>
    <dbReference type="NCBI Taxonomy" id="181631"/>
    <lineage>
        <taxon>Eukaryota</taxon>
        <taxon>Metazoa</taxon>
        <taxon>Chordata</taxon>
        <taxon>Craniata</taxon>
        <taxon>Vertebrata</taxon>
        <taxon>Euteleostomi</taxon>
        <taxon>Archelosauria</taxon>
        <taxon>Archosauria</taxon>
        <taxon>Dinosauria</taxon>
        <taxon>Saurischia</taxon>
        <taxon>Theropoda</taxon>
        <taxon>Coelurosauria</taxon>
        <taxon>Aves</taxon>
        <taxon>Neognathae</taxon>
        <taxon>Neoaves</taxon>
        <taxon>Telluraves</taxon>
        <taxon>Australaves</taxon>
        <taxon>Passeriformes</taxon>
        <taxon>Sylvioidea</taxon>
        <taxon>Timaliidae</taxon>
        <taxon>Cyanoderma</taxon>
    </lineage>
</organism>
<feature type="region of interest" description="Disordered" evidence="1">
    <location>
        <begin position="71"/>
        <end position="121"/>
    </location>
</feature>
<evidence type="ECO:0000313" key="2">
    <source>
        <dbReference type="Ensembl" id="ENSCRFP00000008106.1"/>
    </source>
</evidence>
<dbReference type="AlphaFoldDB" id="A0A8C3QLX7"/>
<keyword evidence="3" id="KW-1185">Reference proteome</keyword>
<dbReference type="GO" id="GO:0034080">
    <property type="term" value="P:CENP-A containing chromatin assembly"/>
    <property type="evidence" value="ECO:0007669"/>
    <property type="project" value="TreeGrafter"/>
</dbReference>
<evidence type="ECO:0000256" key="1">
    <source>
        <dbReference type="SAM" id="MobiDB-lite"/>
    </source>
</evidence>
<dbReference type="GO" id="GO:0000775">
    <property type="term" value="C:chromosome, centromeric region"/>
    <property type="evidence" value="ECO:0007669"/>
    <property type="project" value="TreeGrafter"/>
</dbReference>
<reference evidence="2" key="2">
    <citation type="submission" date="2025-09" db="UniProtKB">
        <authorList>
            <consortium name="Ensembl"/>
        </authorList>
    </citation>
    <scope>IDENTIFICATION</scope>
</reference>
<dbReference type="PANTHER" id="PTHR15992">
    <property type="entry name" value="HOLLIDAY JUNCTION RECOGNITION PROTEIN"/>
    <property type="match status" value="1"/>
</dbReference>
<dbReference type="Gene3D" id="6.10.250.2320">
    <property type="match status" value="1"/>
</dbReference>
<name>A0A8C3QLX7_9PASS</name>
<evidence type="ECO:0000313" key="3">
    <source>
        <dbReference type="Proteomes" id="UP000694396"/>
    </source>
</evidence>